<evidence type="ECO:0000313" key="8">
    <source>
        <dbReference type="Proteomes" id="UP001420932"/>
    </source>
</evidence>
<dbReference type="PANTHER" id="PTHR12385:SF84">
    <property type="entry name" value="CHOLINE TRANSPORTER-LIKE PROTEIN"/>
    <property type="match status" value="1"/>
</dbReference>
<evidence type="ECO:0000256" key="4">
    <source>
        <dbReference type="ARBA" id="ARBA00022989"/>
    </source>
</evidence>
<protein>
    <submittedName>
        <fullName evidence="7">Uncharacterized protein</fullName>
    </submittedName>
</protein>
<dbReference type="GO" id="GO:0016020">
    <property type="term" value="C:membrane"/>
    <property type="evidence" value="ECO:0007669"/>
    <property type="project" value="UniProtKB-SubCell"/>
</dbReference>
<sequence>MAHSFIIVCARAILLSFAWTMQVLRGLVHVHFAGIALNYFTINNYIEDNSHRTLSTRSWWSELLGMLYLSRGCAGYVCIGAVVEPAIGVVRGAARAVEAVGVERDEFMFSCESWCSGVGKEVARYGNRWGLCGSWVDRSYATAVAIYAFLIGYLMARIGMARSQACVCVVGSICLGPEQSPVPLNHT</sequence>
<evidence type="ECO:0000256" key="2">
    <source>
        <dbReference type="ARBA" id="ARBA00007168"/>
    </source>
</evidence>
<proteinExistence type="inferred from homology"/>
<evidence type="ECO:0000256" key="6">
    <source>
        <dbReference type="SAM" id="Phobius"/>
    </source>
</evidence>
<dbReference type="InterPro" id="IPR007603">
    <property type="entry name" value="Choline_transptr-like"/>
</dbReference>
<evidence type="ECO:0000256" key="5">
    <source>
        <dbReference type="ARBA" id="ARBA00023136"/>
    </source>
</evidence>
<keyword evidence="4 6" id="KW-1133">Transmembrane helix</keyword>
<dbReference type="PANTHER" id="PTHR12385">
    <property type="entry name" value="CHOLINE TRANSPORTER-LIKE (SLC FAMILY 44)"/>
    <property type="match status" value="1"/>
</dbReference>
<reference evidence="7 8" key="1">
    <citation type="submission" date="2024-01" db="EMBL/GenBank/DDBJ databases">
        <title>Genome assemblies of Stephania.</title>
        <authorList>
            <person name="Yang L."/>
        </authorList>
    </citation>
    <scope>NUCLEOTIDE SEQUENCE [LARGE SCALE GENOMIC DNA]</scope>
    <source>
        <strain evidence="7">YNDBR</strain>
        <tissue evidence="7">Leaf</tissue>
    </source>
</reference>
<dbReference type="AlphaFoldDB" id="A0AAP0J8V8"/>
<dbReference type="Proteomes" id="UP001420932">
    <property type="component" value="Unassembled WGS sequence"/>
</dbReference>
<comment type="caution">
    <text evidence="7">The sequence shown here is derived from an EMBL/GenBank/DDBJ whole genome shotgun (WGS) entry which is preliminary data.</text>
</comment>
<keyword evidence="5 6" id="KW-0472">Membrane</keyword>
<dbReference type="GO" id="GO:0022857">
    <property type="term" value="F:transmembrane transporter activity"/>
    <property type="evidence" value="ECO:0007669"/>
    <property type="project" value="InterPro"/>
</dbReference>
<keyword evidence="3 6" id="KW-0812">Transmembrane</keyword>
<gene>
    <name evidence="7" type="ORF">Syun_017273</name>
</gene>
<evidence type="ECO:0000256" key="3">
    <source>
        <dbReference type="ARBA" id="ARBA00022692"/>
    </source>
</evidence>
<dbReference type="EMBL" id="JBBNAF010000007">
    <property type="protein sequence ID" value="KAK9128476.1"/>
    <property type="molecule type" value="Genomic_DNA"/>
</dbReference>
<comment type="similarity">
    <text evidence="2">Belongs to the CTL (choline transporter-like) family.</text>
</comment>
<feature type="transmembrane region" description="Helical" evidence="6">
    <location>
        <begin position="139"/>
        <end position="156"/>
    </location>
</feature>
<evidence type="ECO:0000313" key="7">
    <source>
        <dbReference type="EMBL" id="KAK9128476.1"/>
    </source>
</evidence>
<organism evidence="7 8">
    <name type="scientific">Stephania yunnanensis</name>
    <dbReference type="NCBI Taxonomy" id="152371"/>
    <lineage>
        <taxon>Eukaryota</taxon>
        <taxon>Viridiplantae</taxon>
        <taxon>Streptophyta</taxon>
        <taxon>Embryophyta</taxon>
        <taxon>Tracheophyta</taxon>
        <taxon>Spermatophyta</taxon>
        <taxon>Magnoliopsida</taxon>
        <taxon>Ranunculales</taxon>
        <taxon>Menispermaceae</taxon>
        <taxon>Menispermoideae</taxon>
        <taxon>Cissampelideae</taxon>
        <taxon>Stephania</taxon>
    </lineage>
</organism>
<accession>A0AAP0J8V8</accession>
<comment type="subcellular location">
    <subcellularLocation>
        <location evidence="1">Membrane</location>
        <topology evidence="1">Multi-pass membrane protein</topology>
    </subcellularLocation>
</comment>
<name>A0AAP0J8V8_9MAGN</name>
<keyword evidence="8" id="KW-1185">Reference proteome</keyword>
<evidence type="ECO:0000256" key="1">
    <source>
        <dbReference type="ARBA" id="ARBA00004141"/>
    </source>
</evidence>